<dbReference type="SMART" id="SM00241">
    <property type="entry name" value="ZP"/>
    <property type="match status" value="1"/>
</dbReference>
<feature type="domain" description="ZP" evidence="3">
    <location>
        <begin position="380"/>
        <end position="648"/>
    </location>
</feature>
<dbReference type="InterPro" id="IPR048290">
    <property type="entry name" value="ZP_chr"/>
</dbReference>
<dbReference type="InterPro" id="IPR055355">
    <property type="entry name" value="ZP-C"/>
</dbReference>
<reference evidence="4" key="1">
    <citation type="submission" date="2021-04" db="EMBL/GenBank/DDBJ databases">
        <authorList>
            <consortium name="Wellcome Sanger Institute Data Sharing"/>
        </authorList>
    </citation>
    <scope>NUCLEOTIDE SEQUENCE [LARGE SCALE GENOMIC DNA]</scope>
</reference>
<dbReference type="PANTHER" id="PTHR47130">
    <property type="entry name" value="SI:DKEY-19B23.11-RELATED"/>
    <property type="match status" value="1"/>
</dbReference>
<sequence length="676" mass="75820">WITLLLALVRIEAQKKSSINNSAILLTPSLASQCGFNVKTDQWGNTIIFASLQNCFAQNTIDGGFRITRLKFFSPVEKTMSVTEAQRSGYGIVNSPSRLVLRSPKTSLETYTQMVAGVPMMVLKTSAIFEKKWLATQIEAAVACPILEGSVSFTPDTITWYLPCQVDPLISSGQFKLLEVHMGVDGQRLDAAEMAARQYTLFLNDLHVVVQIPVGAAGGHFKSHVQDNQYFTSYMVTPMVELLWTEDDTHEETRYKVLFPIATPFLSRPPQVIDIPPSISGGCDYKNFYVLVKYGTQGFNFQTMLGKQILTSGLAQQYNLIENGTHLSMAIPFSAPAVVFEAVESSSIRGRLDVVLQNLETKQHMKAFTLACNFPSTLTECFPNGTITSVAVKVESVPSLDPSKLTLRDPSCGPVYSNEHYAYFVFTANSCGTTRKFFPNAMMYVNEISLPDELQKTDPNSEEAEYELKISCYYDINMTHAVAFHPRPRRSEPYAENAKGAKQVAIRLALDDSFSVFHKVEDYPTAKYLQQPLYFEVELMQSNNPKVSLELENCWATQKEDRTSEPRWNFIIDGCASPADPYQVLFHPVWVDSRVQYPSHFKRFEVQMFAFAEDQENLGHQLFVHCDVVICDARNPLGGVCNGQCPNQENRPKGQRRAIQDGLTFKYVALGPILVI</sequence>
<protein>
    <submittedName>
        <fullName evidence="4">Uncharacterized LOC115038229</fullName>
    </submittedName>
</protein>
<proteinExistence type="predicted"/>
<accession>A0A665WE69</accession>
<dbReference type="Proteomes" id="UP000472264">
    <property type="component" value="Chromosome 24"/>
</dbReference>
<name>A0A665WE69_ECHNA</name>
<dbReference type="Gene3D" id="2.60.40.4100">
    <property type="entry name" value="Zona pellucida, ZP-C domain"/>
    <property type="match status" value="1"/>
</dbReference>
<dbReference type="Pfam" id="PF00100">
    <property type="entry name" value="Zona_pellucida"/>
    <property type="match status" value="1"/>
</dbReference>
<keyword evidence="5" id="KW-1185">Reference proteome</keyword>
<organism evidence="4 5">
    <name type="scientific">Echeneis naucrates</name>
    <name type="common">Live sharksucker</name>
    <dbReference type="NCBI Taxonomy" id="173247"/>
    <lineage>
        <taxon>Eukaryota</taxon>
        <taxon>Metazoa</taxon>
        <taxon>Chordata</taxon>
        <taxon>Craniata</taxon>
        <taxon>Vertebrata</taxon>
        <taxon>Euteleostomi</taxon>
        <taxon>Actinopterygii</taxon>
        <taxon>Neopterygii</taxon>
        <taxon>Teleostei</taxon>
        <taxon>Neoteleostei</taxon>
        <taxon>Acanthomorphata</taxon>
        <taxon>Carangaria</taxon>
        <taxon>Carangiformes</taxon>
        <taxon>Echeneidae</taxon>
        <taxon>Echeneis</taxon>
    </lineage>
</organism>
<evidence type="ECO:0000256" key="1">
    <source>
        <dbReference type="ARBA" id="ARBA00023157"/>
    </source>
</evidence>
<gene>
    <name evidence="4" type="primary">LOC115038229</name>
</gene>
<evidence type="ECO:0000256" key="2">
    <source>
        <dbReference type="ARBA" id="ARBA00023180"/>
    </source>
</evidence>
<dbReference type="PRINTS" id="PR00023">
    <property type="entry name" value="ZPELLUCIDA"/>
</dbReference>
<dbReference type="PROSITE" id="PS51034">
    <property type="entry name" value="ZP_2"/>
    <property type="match status" value="1"/>
</dbReference>
<evidence type="ECO:0000313" key="5">
    <source>
        <dbReference type="Proteomes" id="UP000472264"/>
    </source>
</evidence>
<dbReference type="Ensembl" id="ENSENLT00000043015.1">
    <property type="protein sequence ID" value="ENSENLP00000041932.1"/>
    <property type="gene ID" value="ENSENLG00000017664.1"/>
</dbReference>
<dbReference type="InterPro" id="IPR042235">
    <property type="entry name" value="ZP-C_dom"/>
</dbReference>
<keyword evidence="2" id="KW-0325">Glycoprotein</keyword>
<dbReference type="PANTHER" id="PTHR47130:SF3">
    <property type="entry name" value="ZONA PELLUCIDA PROTEIN"/>
    <property type="match status" value="1"/>
</dbReference>
<reference evidence="4" key="2">
    <citation type="submission" date="2025-08" db="UniProtKB">
        <authorList>
            <consortium name="Ensembl"/>
        </authorList>
    </citation>
    <scope>IDENTIFICATION</scope>
</reference>
<dbReference type="AlphaFoldDB" id="A0A665WE69"/>
<dbReference type="InterPro" id="IPR001507">
    <property type="entry name" value="ZP_dom"/>
</dbReference>
<dbReference type="Gene3D" id="2.60.40.3210">
    <property type="entry name" value="Zona pellucida, ZP-N domain"/>
    <property type="match status" value="1"/>
</dbReference>
<evidence type="ECO:0000259" key="3">
    <source>
        <dbReference type="PROSITE" id="PS51034"/>
    </source>
</evidence>
<dbReference type="InterPro" id="IPR055356">
    <property type="entry name" value="ZP-N"/>
</dbReference>
<keyword evidence="1" id="KW-1015">Disulfide bond</keyword>
<evidence type="ECO:0000313" key="4">
    <source>
        <dbReference type="Ensembl" id="ENSENLP00000041932.1"/>
    </source>
</evidence>
<reference evidence="4" key="3">
    <citation type="submission" date="2025-09" db="UniProtKB">
        <authorList>
            <consortium name="Ensembl"/>
        </authorList>
    </citation>
    <scope>IDENTIFICATION</scope>
</reference>
<dbReference type="Pfam" id="PF23344">
    <property type="entry name" value="ZP-N"/>
    <property type="match status" value="1"/>
</dbReference>